<dbReference type="GO" id="GO:0009435">
    <property type="term" value="P:NAD+ biosynthetic process"/>
    <property type="evidence" value="ECO:0007669"/>
    <property type="project" value="InterPro"/>
</dbReference>
<evidence type="ECO:0000313" key="2">
    <source>
        <dbReference type="EMBL" id="PIO52839.1"/>
    </source>
</evidence>
<gene>
    <name evidence="2" type="ORF">TELCIR_25848</name>
</gene>
<dbReference type="Gene3D" id="3.40.50.620">
    <property type="entry name" value="HUPs"/>
    <property type="match status" value="1"/>
</dbReference>
<dbReference type="SUPFAM" id="SSF52402">
    <property type="entry name" value="Adenine nucleotide alpha hydrolases-like"/>
    <property type="match status" value="1"/>
</dbReference>
<evidence type="ECO:0000313" key="3">
    <source>
        <dbReference type="Proteomes" id="UP000230423"/>
    </source>
</evidence>
<dbReference type="InterPro" id="IPR014729">
    <property type="entry name" value="Rossmann-like_a/b/a_fold"/>
</dbReference>
<dbReference type="OrthoDB" id="2020662at2759"/>
<proteinExistence type="predicted"/>
<protein>
    <submittedName>
        <fullName evidence="2">Uncharacterized protein</fullName>
    </submittedName>
</protein>
<sequence length="64" mass="7008">MTKYDCSSADINPIGSVSKVDLRKFLRKVHDDYGMKSLKAVIDSVPTAELRPLVNGAIAQTDEV</sequence>
<dbReference type="Proteomes" id="UP000230423">
    <property type="component" value="Unassembled WGS sequence"/>
</dbReference>
<dbReference type="InterPro" id="IPR003694">
    <property type="entry name" value="NAD_synthase"/>
</dbReference>
<reference evidence="2 3" key="1">
    <citation type="submission" date="2015-09" db="EMBL/GenBank/DDBJ databases">
        <title>Draft genome of the parasitic nematode Teladorsagia circumcincta isolate WARC Sus (inbred).</title>
        <authorList>
            <person name="Mitreva M."/>
        </authorList>
    </citation>
    <scope>NUCLEOTIDE SEQUENCE [LARGE SCALE GENOMIC DNA]</scope>
    <source>
        <strain evidence="2 3">S</strain>
    </source>
</reference>
<dbReference type="GO" id="GO:0003952">
    <property type="term" value="F:NAD+ synthase (glutamine-hydrolyzing) activity"/>
    <property type="evidence" value="ECO:0007669"/>
    <property type="project" value="InterPro"/>
</dbReference>
<keyword evidence="3" id="KW-1185">Reference proteome</keyword>
<dbReference type="AlphaFoldDB" id="A0A2G9T4E6"/>
<keyword evidence="1" id="KW-0436">Ligase</keyword>
<accession>A0A2G9T4E6</accession>
<dbReference type="EMBL" id="KZ425138">
    <property type="protein sequence ID" value="PIO52839.1"/>
    <property type="molecule type" value="Genomic_DNA"/>
</dbReference>
<evidence type="ECO:0000256" key="1">
    <source>
        <dbReference type="ARBA" id="ARBA00022598"/>
    </source>
</evidence>
<dbReference type="GO" id="GO:0004359">
    <property type="term" value="F:glutaminase activity"/>
    <property type="evidence" value="ECO:0007669"/>
    <property type="project" value="InterPro"/>
</dbReference>
<dbReference type="PANTHER" id="PTHR23090">
    <property type="entry name" value="NH 3 /GLUTAMINE-DEPENDENT NAD + SYNTHETASE"/>
    <property type="match status" value="1"/>
</dbReference>
<name>A0A2G9T4E6_TELCI</name>
<dbReference type="PANTHER" id="PTHR23090:SF9">
    <property type="entry name" value="GLUTAMINE-DEPENDENT NAD(+) SYNTHETASE"/>
    <property type="match status" value="1"/>
</dbReference>
<dbReference type="GO" id="GO:0005737">
    <property type="term" value="C:cytoplasm"/>
    <property type="evidence" value="ECO:0007669"/>
    <property type="project" value="InterPro"/>
</dbReference>
<organism evidence="2 3">
    <name type="scientific">Teladorsagia circumcincta</name>
    <name type="common">Brown stomach worm</name>
    <name type="synonym">Ostertagia circumcincta</name>
    <dbReference type="NCBI Taxonomy" id="45464"/>
    <lineage>
        <taxon>Eukaryota</taxon>
        <taxon>Metazoa</taxon>
        <taxon>Ecdysozoa</taxon>
        <taxon>Nematoda</taxon>
        <taxon>Chromadorea</taxon>
        <taxon>Rhabditida</taxon>
        <taxon>Rhabditina</taxon>
        <taxon>Rhabditomorpha</taxon>
        <taxon>Strongyloidea</taxon>
        <taxon>Trichostrongylidae</taxon>
        <taxon>Teladorsagia</taxon>
    </lineage>
</organism>